<dbReference type="EMBL" id="JBJQOH010000003">
    <property type="protein sequence ID" value="KAL3692836.1"/>
    <property type="molecule type" value="Genomic_DNA"/>
</dbReference>
<reference evidence="2 3" key="1">
    <citation type="submission" date="2024-09" db="EMBL/GenBank/DDBJ databases">
        <title>Chromosome-scale assembly of Riccia sorocarpa.</title>
        <authorList>
            <person name="Paukszto L."/>
        </authorList>
    </citation>
    <scope>NUCLEOTIDE SEQUENCE [LARGE SCALE GENOMIC DNA]</scope>
    <source>
        <strain evidence="2">LP-2024</strain>
        <tissue evidence="2">Aerial parts of the thallus</tissue>
    </source>
</reference>
<evidence type="ECO:0000256" key="1">
    <source>
        <dbReference type="SAM" id="MobiDB-lite"/>
    </source>
</evidence>
<evidence type="ECO:0000313" key="3">
    <source>
        <dbReference type="Proteomes" id="UP001633002"/>
    </source>
</evidence>
<name>A0ABD3HPG3_9MARC</name>
<gene>
    <name evidence="2" type="ORF">R1sor_006487</name>
</gene>
<protein>
    <submittedName>
        <fullName evidence="2">Uncharacterized protein</fullName>
    </submittedName>
</protein>
<dbReference type="AlphaFoldDB" id="A0ABD3HPG3"/>
<keyword evidence="3" id="KW-1185">Reference proteome</keyword>
<organism evidence="2 3">
    <name type="scientific">Riccia sorocarpa</name>
    <dbReference type="NCBI Taxonomy" id="122646"/>
    <lineage>
        <taxon>Eukaryota</taxon>
        <taxon>Viridiplantae</taxon>
        <taxon>Streptophyta</taxon>
        <taxon>Embryophyta</taxon>
        <taxon>Marchantiophyta</taxon>
        <taxon>Marchantiopsida</taxon>
        <taxon>Marchantiidae</taxon>
        <taxon>Marchantiales</taxon>
        <taxon>Ricciaceae</taxon>
        <taxon>Riccia</taxon>
    </lineage>
</organism>
<comment type="caution">
    <text evidence="2">The sequence shown here is derived from an EMBL/GenBank/DDBJ whole genome shotgun (WGS) entry which is preliminary data.</text>
</comment>
<accession>A0ABD3HPG3</accession>
<evidence type="ECO:0000313" key="2">
    <source>
        <dbReference type="EMBL" id="KAL3692836.1"/>
    </source>
</evidence>
<proteinExistence type="predicted"/>
<feature type="region of interest" description="Disordered" evidence="1">
    <location>
        <begin position="36"/>
        <end position="61"/>
    </location>
</feature>
<sequence>MEQIDCFSRGFSGAGGETDGGALDVSSIISLMMGAGGMSERSSSGQAEGNDGHVFPSGRKRRGGLFRGYLTVLMLVRTAFPALRRRLFVRGLSEILFFSVEVVKDLIGSCSL</sequence>
<dbReference type="Proteomes" id="UP001633002">
    <property type="component" value="Unassembled WGS sequence"/>
</dbReference>